<dbReference type="EMBL" id="CM000781">
    <property type="protein sequence ID" value="AQK62455.1"/>
    <property type="molecule type" value="Genomic_DNA"/>
</dbReference>
<organism evidence="1">
    <name type="scientific">Zea mays</name>
    <name type="common">Maize</name>
    <dbReference type="NCBI Taxonomy" id="4577"/>
    <lineage>
        <taxon>Eukaryota</taxon>
        <taxon>Viridiplantae</taxon>
        <taxon>Streptophyta</taxon>
        <taxon>Embryophyta</taxon>
        <taxon>Tracheophyta</taxon>
        <taxon>Spermatophyta</taxon>
        <taxon>Magnoliopsida</taxon>
        <taxon>Liliopsida</taxon>
        <taxon>Poales</taxon>
        <taxon>Poaceae</taxon>
        <taxon>PACMAD clade</taxon>
        <taxon>Panicoideae</taxon>
        <taxon>Andropogonodae</taxon>
        <taxon>Andropogoneae</taxon>
        <taxon>Tripsacinae</taxon>
        <taxon>Zea</taxon>
    </lineage>
</organism>
<dbReference type="PaxDb" id="4577-GRMZM2G124284_P01"/>
<accession>A0A1D6GFX5</accession>
<evidence type="ECO:0000313" key="1">
    <source>
        <dbReference type="EMBL" id="AQK62455.1"/>
    </source>
</evidence>
<sequence length="20" mass="1959">MKKASSHSAGADAIKPSADS</sequence>
<dbReference type="AlphaFoldDB" id="A0A1D6GFX5"/>
<gene>
    <name evidence="1" type="ORF">ZEAMMB73_Zm00001d013103</name>
</gene>
<proteinExistence type="predicted"/>
<dbReference type="eggNOG" id="KOG1099">
    <property type="taxonomic scope" value="Eukaryota"/>
</dbReference>
<protein>
    <submittedName>
        <fullName evidence="1">Uncharacterized protein</fullName>
    </submittedName>
</protein>
<name>A0A1D6GFX5_MAIZE</name>
<dbReference type="InParanoid" id="A0A1D6GFX5"/>
<reference evidence="1" key="1">
    <citation type="submission" date="2015-12" db="EMBL/GenBank/DDBJ databases">
        <title>Update maize B73 reference genome by single molecule sequencing technologies.</title>
        <authorList>
            <consortium name="Maize Genome Sequencing Project"/>
            <person name="Ware D."/>
        </authorList>
    </citation>
    <scope>NUCLEOTIDE SEQUENCE</scope>
    <source>
        <tissue evidence="1">Seedling</tissue>
    </source>
</reference>